<dbReference type="InterPro" id="IPR013783">
    <property type="entry name" value="Ig-like_fold"/>
</dbReference>
<accession>X1D7W0</accession>
<dbReference type="InterPro" id="IPR011047">
    <property type="entry name" value="Quinoprotein_ADH-like_sf"/>
</dbReference>
<evidence type="ECO:0000313" key="1">
    <source>
        <dbReference type="EMBL" id="GAH01169.1"/>
    </source>
</evidence>
<organism evidence="1">
    <name type="scientific">marine sediment metagenome</name>
    <dbReference type="NCBI Taxonomy" id="412755"/>
    <lineage>
        <taxon>unclassified sequences</taxon>
        <taxon>metagenomes</taxon>
        <taxon>ecological metagenomes</taxon>
    </lineage>
</organism>
<dbReference type="SUPFAM" id="SSF50998">
    <property type="entry name" value="Quinoprotein alcohol dehydrogenase-like"/>
    <property type="match status" value="2"/>
</dbReference>
<reference evidence="1" key="1">
    <citation type="journal article" date="2014" name="Front. Microbiol.">
        <title>High frequency of phylogenetically diverse reductive dehalogenase-homologous genes in deep subseafloor sedimentary metagenomes.</title>
        <authorList>
            <person name="Kawai M."/>
            <person name="Futagami T."/>
            <person name="Toyoda A."/>
            <person name="Takaki Y."/>
            <person name="Nishi S."/>
            <person name="Hori S."/>
            <person name="Arai W."/>
            <person name="Tsubouchi T."/>
            <person name="Morono Y."/>
            <person name="Uchiyama I."/>
            <person name="Ito T."/>
            <person name="Fujiyama A."/>
            <person name="Inagaki F."/>
            <person name="Takami H."/>
        </authorList>
    </citation>
    <scope>NUCLEOTIDE SEQUENCE</scope>
    <source>
        <strain evidence="1">Expedition CK06-06</strain>
    </source>
</reference>
<protein>
    <submittedName>
        <fullName evidence="1">Uncharacterized protein</fullName>
    </submittedName>
</protein>
<sequence>ADGKVYIGSGYPDKNLYCLDSQDGSFIWSYTTGDEVRSSPVIADGKVYVGSGYKDKKVYCFGSPSDHDVSVTIINSPVSGTAGVITPKVTVKNYGLSSETDVPVNMQITKIGDPIVEYNKTVHIDIGAGTTKVVTFPDWTPDDLQYGISGFINYTVTACTQMIGDEKSWNDHKTKGITLEFFRDVGVISIDSPVNGTAGVITPEVTVENFGTNNETNMPVNMVITKIGNLTVEYNETVHVDIDVGESQTATFPDWTPDDLNVAQGSIDYTVTACTQMLGDEKPWNDCKTKGIT</sequence>
<dbReference type="Gene3D" id="2.60.40.10">
    <property type="entry name" value="Immunoglobulins"/>
    <property type="match status" value="2"/>
</dbReference>
<comment type="caution">
    <text evidence="1">The sequence shown here is derived from an EMBL/GenBank/DDBJ whole genome shotgun (WGS) entry which is preliminary data.</text>
</comment>
<feature type="non-terminal residue" evidence="1">
    <location>
        <position position="1"/>
    </location>
</feature>
<feature type="non-terminal residue" evidence="1">
    <location>
        <position position="293"/>
    </location>
</feature>
<dbReference type="Gene3D" id="2.40.10.480">
    <property type="match status" value="1"/>
</dbReference>
<proteinExistence type="predicted"/>
<dbReference type="EMBL" id="BART01020189">
    <property type="protein sequence ID" value="GAH01169.1"/>
    <property type="molecule type" value="Genomic_DNA"/>
</dbReference>
<dbReference type="AlphaFoldDB" id="X1D7W0"/>
<name>X1D7W0_9ZZZZ</name>
<gene>
    <name evidence="1" type="ORF">S01H4_37554</name>
</gene>